<dbReference type="EMBL" id="JAFKCW010000003">
    <property type="protein sequence ID" value="MBN7801803.1"/>
    <property type="molecule type" value="Genomic_DNA"/>
</dbReference>
<evidence type="ECO:0000313" key="1">
    <source>
        <dbReference type="EMBL" id="MBN7801803.1"/>
    </source>
</evidence>
<dbReference type="RefSeq" id="WP_206569818.1">
    <property type="nucleotide sequence ID" value="NZ_JAFKCW010000003.1"/>
</dbReference>
<reference evidence="1 2" key="1">
    <citation type="submission" date="2021-03" db="EMBL/GenBank/DDBJ databases">
        <title>novel species isolated from a fishpond in China.</title>
        <authorList>
            <person name="Lu H."/>
            <person name="Cai Z."/>
        </authorList>
    </citation>
    <scope>NUCLEOTIDE SEQUENCE [LARGE SCALE GENOMIC DNA]</scope>
    <source>
        <strain evidence="1 2">JCM 31546</strain>
    </source>
</reference>
<proteinExistence type="predicted"/>
<dbReference type="PROSITE" id="PS51257">
    <property type="entry name" value="PROKAR_LIPOPROTEIN"/>
    <property type="match status" value="1"/>
</dbReference>
<evidence type="ECO:0008006" key="3">
    <source>
        <dbReference type="Google" id="ProtNLM"/>
    </source>
</evidence>
<keyword evidence="2" id="KW-1185">Reference proteome</keyword>
<comment type="caution">
    <text evidence="1">The sequence shown here is derived from an EMBL/GenBank/DDBJ whole genome shotgun (WGS) entry which is preliminary data.</text>
</comment>
<protein>
    <recommendedName>
        <fullName evidence="3">Carboxypeptidase regulatory-like domain-containing protein</fullName>
    </recommendedName>
</protein>
<name>A0ABS3BRQ1_9BACT</name>
<sequence length="142" mass="16008">MKLSLSSTKTKMLLLSFILLSGCFNITKPTRFIGKVIDSSTNAPILEGSLIFVGTKLNVVNYILTTRDTIHLDAEGNFDWTLTPDDEGIPFIEVFVLARQAHNSEPIYLTTEFLDCSPYVCHDFAPGKTYRFDLEVTWPPEE</sequence>
<dbReference type="Proteomes" id="UP000664698">
    <property type="component" value="Unassembled WGS sequence"/>
</dbReference>
<organism evidence="1 2">
    <name type="scientific">Algoriphagus aestuariicola</name>
    <dbReference type="NCBI Taxonomy" id="1852016"/>
    <lineage>
        <taxon>Bacteria</taxon>
        <taxon>Pseudomonadati</taxon>
        <taxon>Bacteroidota</taxon>
        <taxon>Cytophagia</taxon>
        <taxon>Cytophagales</taxon>
        <taxon>Cyclobacteriaceae</taxon>
        <taxon>Algoriphagus</taxon>
    </lineage>
</organism>
<gene>
    <name evidence="1" type="ORF">J0A67_13095</name>
</gene>
<accession>A0ABS3BRQ1</accession>
<evidence type="ECO:0000313" key="2">
    <source>
        <dbReference type="Proteomes" id="UP000664698"/>
    </source>
</evidence>